<dbReference type="GO" id="GO:0005655">
    <property type="term" value="C:nucleolar ribonuclease P complex"/>
    <property type="evidence" value="ECO:0007669"/>
    <property type="project" value="InterPro"/>
</dbReference>
<dbReference type="PANTHER" id="PTHR46948">
    <property type="entry name" value="RIBONUCLEASE P PROTEIN SUBUNIT P38"/>
    <property type="match status" value="1"/>
</dbReference>
<evidence type="ECO:0000313" key="3">
    <source>
        <dbReference type="Proteomes" id="UP000515159"/>
    </source>
</evidence>
<dbReference type="InterPro" id="IPR029064">
    <property type="entry name" value="Ribosomal_eL30-like_sf"/>
</dbReference>
<dbReference type="GO" id="GO:0001650">
    <property type="term" value="C:fibrillar center"/>
    <property type="evidence" value="ECO:0007669"/>
    <property type="project" value="TreeGrafter"/>
</dbReference>
<feature type="compositionally biased region" description="Basic and acidic residues" evidence="1">
    <location>
        <begin position="87"/>
        <end position="105"/>
    </location>
</feature>
<reference evidence="4" key="1">
    <citation type="submission" date="2025-08" db="UniProtKB">
        <authorList>
            <consortium name="RefSeq"/>
        </authorList>
    </citation>
    <scope>IDENTIFICATION</scope>
</reference>
<dbReference type="FunCoup" id="A0A6P8QI64">
    <property type="interactions" value="1301"/>
</dbReference>
<dbReference type="RefSeq" id="XP_033787103.1">
    <property type="nucleotide sequence ID" value="XM_033931212.1"/>
</dbReference>
<dbReference type="Proteomes" id="UP000515159">
    <property type="component" value="Chromosome 2"/>
</dbReference>
<dbReference type="AlphaFoldDB" id="A0A6P8QI64"/>
<feature type="region of interest" description="Disordered" evidence="1">
    <location>
        <begin position="229"/>
        <end position="260"/>
    </location>
</feature>
<dbReference type="KEGG" id="gsh:117354189"/>
<organism evidence="3 4">
    <name type="scientific">Geotrypetes seraphini</name>
    <name type="common">Gaboon caecilian</name>
    <name type="synonym">Caecilia seraphini</name>
    <dbReference type="NCBI Taxonomy" id="260995"/>
    <lineage>
        <taxon>Eukaryota</taxon>
        <taxon>Metazoa</taxon>
        <taxon>Chordata</taxon>
        <taxon>Craniata</taxon>
        <taxon>Vertebrata</taxon>
        <taxon>Euteleostomi</taxon>
        <taxon>Amphibia</taxon>
        <taxon>Gymnophiona</taxon>
        <taxon>Geotrypetes</taxon>
    </lineage>
</organism>
<dbReference type="OrthoDB" id="20109at2759"/>
<dbReference type="InterPro" id="IPR004038">
    <property type="entry name" value="Ribosomal_eL8/eL30/eS12/Gad45"/>
</dbReference>
<evidence type="ECO:0000313" key="4">
    <source>
        <dbReference type="RefSeq" id="XP_033787103.1"/>
    </source>
</evidence>
<dbReference type="CTD" id="10557"/>
<dbReference type="InterPro" id="IPR042848">
    <property type="entry name" value="Rpp38"/>
</dbReference>
<feature type="domain" description="Ribosomal protein eL8/eL30/eS12/Gadd45" evidence="2">
    <location>
        <begin position="118"/>
        <end position="184"/>
    </location>
</feature>
<dbReference type="GO" id="GO:0000172">
    <property type="term" value="C:ribonuclease MRP complex"/>
    <property type="evidence" value="ECO:0007669"/>
    <property type="project" value="InterPro"/>
</dbReference>
<dbReference type="Pfam" id="PF01248">
    <property type="entry name" value="Ribosomal_L7Ae"/>
    <property type="match status" value="1"/>
</dbReference>
<dbReference type="GO" id="GO:0001682">
    <property type="term" value="P:tRNA 5'-leader removal"/>
    <property type="evidence" value="ECO:0007669"/>
    <property type="project" value="InterPro"/>
</dbReference>
<dbReference type="GeneID" id="117354189"/>
<proteinExistence type="predicted"/>
<feature type="region of interest" description="Disordered" evidence="1">
    <location>
        <begin position="68"/>
        <end position="105"/>
    </location>
</feature>
<sequence>MTSPAQIAKGSIRKAKPLAVKTSLNSPFSVKWSALQGDDMHFIVQTLREKFTETGLKKIETPNRRKSCKIAKRKNRDRQCSKGTKKLAGDKEVQEAESKEASSERTEVKQGWTSVLLRKELALGVNEVTRALEKNDLNLVLVCKSVKPALITMHLIELSVSRAIPACQVPRLSENIAPLLGLKSVLALGFRRSTNTFDAEVRAITARVPLLYVPWLQCTFEHNLTAAEQDRPQEVQETEAMEMSTSKTPRNLKRKHEPGYLDSDAKVAASSLTLQTLKIKKLVPNPNKVRKVKKKKLTSK</sequence>
<name>A0A6P8QI64_GEOSA</name>
<dbReference type="GO" id="GO:0033204">
    <property type="term" value="F:ribonuclease P RNA binding"/>
    <property type="evidence" value="ECO:0007669"/>
    <property type="project" value="TreeGrafter"/>
</dbReference>
<evidence type="ECO:0000259" key="2">
    <source>
        <dbReference type="Pfam" id="PF01248"/>
    </source>
</evidence>
<evidence type="ECO:0000256" key="1">
    <source>
        <dbReference type="SAM" id="MobiDB-lite"/>
    </source>
</evidence>
<accession>A0A6P8QI64</accession>
<dbReference type="Gene3D" id="3.30.1330.30">
    <property type="match status" value="1"/>
</dbReference>
<protein>
    <submittedName>
        <fullName evidence="4">Ribonuclease P protein subunit p38</fullName>
    </submittedName>
</protein>
<keyword evidence="3" id="KW-1185">Reference proteome</keyword>
<dbReference type="InParanoid" id="A0A6P8QI64"/>
<dbReference type="PANTHER" id="PTHR46948:SF1">
    <property type="entry name" value="RIBONUCLEASE P PROTEIN SUBUNIT P38"/>
    <property type="match status" value="1"/>
</dbReference>
<dbReference type="SUPFAM" id="SSF55315">
    <property type="entry name" value="L30e-like"/>
    <property type="match status" value="1"/>
</dbReference>
<gene>
    <name evidence="4" type="primary">RPP38</name>
</gene>
<dbReference type="GO" id="GO:0004526">
    <property type="term" value="F:ribonuclease P activity"/>
    <property type="evidence" value="ECO:0007669"/>
    <property type="project" value="TreeGrafter"/>
</dbReference>